<feature type="transmembrane region" description="Helical" evidence="1">
    <location>
        <begin position="171"/>
        <end position="188"/>
    </location>
</feature>
<feature type="transmembrane region" description="Helical" evidence="1">
    <location>
        <begin position="47"/>
        <end position="70"/>
    </location>
</feature>
<dbReference type="InterPro" id="IPR045393">
    <property type="entry name" value="DUF6518"/>
</dbReference>
<organism evidence="2 3">
    <name type="scientific">Sphaerimonospora cavernae</name>
    <dbReference type="NCBI Taxonomy" id="1740611"/>
    <lineage>
        <taxon>Bacteria</taxon>
        <taxon>Bacillati</taxon>
        <taxon>Actinomycetota</taxon>
        <taxon>Actinomycetes</taxon>
        <taxon>Streptosporangiales</taxon>
        <taxon>Streptosporangiaceae</taxon>
        <taxon>Sphaerimonospora</taxon>
    </lineage>
</organism>
<gene>
    <name evidence="2" type="ORF">ACFHYQ_08825</name>
</gene>
<feature type="transmembrane region" description="Helical" evidence="1">
    <location>
        <begin position="101"/>
        <end position="127"/>
    </location>
</feature>
<evidence type="ECO:0000313" key="3">
    <source>
        <dbReference type="Proteomes" id="UP001589870"/>
    </source>
</evidence>
<evidence type="ECO:0000313" key="2">
    <source>
        <dbReference type="EMBL" id="MFC0862399.1"/>
    </source>
</evidence>
<name>A0ABV6U1R8_9ACTN</name>
<dbReference type="RefSeq" id="WP_394300611.1">
    <property type="nucleotide sequence ID" value="NZ_JBHMQT010000013.1"/>
</dbReference>
<sequence length="222" mass="22635">MSTTERPAIMHATRAALGSPWLLGVLALVVGLVGGALTSFGQSVLTGGWHALVNSASPWVMIAFLVGLGARGRWPRAVVAGLVSQVGLVVGYYATSELRGFAAGMSAVVIWVVASLVAGPAYGAAGALLADRRRRVRSVAAGVPGSVWVMEGAHFFSLASAANSHSGPGTTAGWCFIAVGVVLPLILARSLRDRLWALLTLAVCGALATGAMTLIDVAFTLG</sequence>
<comment type="caution">
    <text evidence="2">The sequence shown here is derived from an EMBL/GenBank/DDBJ whole genome shotgun (WGS) entry which is preliminary data.</text>
</comment>
<feature type="transmembrane region" description="Helical" evidence="1">
    <location>
        <begin position="77"/>
        <end position="95"/>
    </location>
</feature>
<dbReference type="EMBL" id="JBHMQT010000013">
    <property type="protein sequence ID" value="MFC0862399.1"/>
    <property type="molecule type" value="Genomic_DNA"/>
</dbReference>
<feature type="transmembrane region" description="Helical" evidence="1">
    <location>
        <begin position="139"/>
        <end position="159"/>
    </location>
</feature>
<dbReference type="Proteomes" id="UP001589870">
    <property type="component" value="Unassembled WGS sequence"/>
</dbReference>
<protein>
    <submittedName>
        <fullName evidence="2">DUF6518 family protein</fullName>
    </submittedName>
</protein>
<keyword evidence="1" id="KW-1133">Transmembrane helix</keyword>
<dbReference type="Pfam" id="PF20128">
    <property type="entry name" value="DUF6518"/>
    <property type="match status" value="1"/>
</dbReference>
<keyword evidence="1" id="KW-0472">Membrane</keyword>
<keyword evidence="1" id="KW-0812">Transmembrane</keyword>
<feature type="transmembrane region" description="Helical" evidence="1">
    <location>
        <begin position="195"/>
        <end position="219"/>
    </location>
</feature>
<proteinExistence type="predicted"/>
<reference evidence="2 3" key="1">
    <citation type="submission" date="2024-09" db="EMBL/GenBank/DDBJ databases">
        <authorList>
            <person name="Sun Q."/>
            <person name="Mori K."/>
        </authorList>
    </citation>
    <scope>NUCLEOTIDE SEQUENCE [LARGE SCALE GENOMIC DNA]</scope>
    <source>
        <strain evidence="2 3">TBRC 1851</strain>
    </source>
</reference>
<feature type="transmembrane region" description="Helical" evidence="1">
    <location>
        <begin position="21"/>
        <end position="41"/>
    </location>
</feature>
<keyword evidence="3" id="KW-1185">Reference proteome</keyword>
<evidence type="ECO:0000256" key="1">
    <source>
        <dbReference type="SAM" id="Phobius"/>
    </source>
</evidence>
<accession>A0ABV6U1R8</accession>